<dbReference type="Proteomes" id="UP001164746">
    <property type="component" value="Chromosome 4"/>
</dbReference>
<protein>
    <submittedName>
        <fullName evidence="2">Uncharacterized protein</fullName>
    </submittedName>
</protein>
<dbReference type="EMBL" id="CP111015">
    <property type="protein sequence ID" value="WAR01967.1"/>
    <property type="molecule type" value="Genomic_DNA"/>
</dbReference>
<feature type="signal peptide" evidence="1">
    <location>
        <begin position="1"/>
        <end position="17"/>
    </location>
</feature>
<proteinExistence type="predicted"/>
<evidence type="ECO:0000313" key="2">
    <source>
        <dbReference type="EMBL" id="WAR01967.1"/>
    </source>
</evidence>
<evidence type="ECO:0000313" key="3">
    <source>
        <dbReference type="Proteomes" id="UP001164746"/>
    </source>
</evidence>
<organism evidence="2 3">
    <name type="scientific">Mya arenaria</name>
    <name type="common">Soft-shell clam</name>
    <dbReference type="NCBI Taxonomy" id="6604"/>
    <lineage>
        <taxon>Eukaryota</taxon>
        <taxon>Metazoa</taxon>
        <taxon>Spiralia</taxon>
        <taxon>Lophotrochozoa</taxon>
        <taxon>Mollusca</taxon>
        <taxon>Bivalvia</taxon>
        <taxon>Autobranchia</taxon>
        <taxon>Heteroconchia</taxon>
        <taxon>Euheterodonta</taxon>
        <taxon>Imparidentia</taxon>
        <taxon>Neoheterodontei</taxon>
        <taxon>Myida</taxon>
        <taxon>Myoidea</taxon>
        <taxon>Myidae</taxon>
        <taxon>Mya</taxon>
    </lineage>
</organism>
<accession>A0ABY7DYU4</accession>
<gene>
    <name evidence="2" type="ORF">MAR_008525</name>
</gene>
<evidence type="ECO:0000256" key="1">
    <source>
        <dbReference type="SAM" id="SignalP"/>
    </source>
</evidence>
<feature type="chain" id="PRO_5046015513" evidence="1">
    <location>
        <begin position="18"/>
        <end position="67"/>
    </location>
</feature>
<keyword evidence="1" id="KW-0732">Signal</keyword>
<sequence length="67" mass="8117">MISIMFWLWLPASKTQYLEIIKMLLFPQRDSFLLMTSQFMLRKPLFNATFTECQRLKYMTVALNFKT</sequence>
<keyword evidence="3" id="KW-1185">Reference proteome</keyword>
<name>A0ABY7DYU4_MYAAR</name>
<reference evidence="2" key="1">
    <citation type="submission" date="2022-11" db="EMBL/GenBank/DDBJ databases">
        <title>Centuries of genome instability and evolution in soft-shell clam transmissible cancer (bioRxiv).</title>
        <authorList>
            <person name="Hart S.F.M."/>
            <person name="Yonemitsu M.A."/>
            <person name="Giersch R.M."/>
            <person name="Beal B.F."/>
            <person name="Arriagada G."/>
            <person name="Davis B.W."/>
            <person name="Ostrander E.A."/>
            <person name="Goff S.P."/>
            <person name="Metzger M.J."/>
        </authorList>
    </citation>
    <scope>NUCLEOTIDE SEQUENCE</scope>
    <source>
        <strain evidence="2">MELC-2E11</strain>
        <tissue evidence="2">Siphon/mantle</tissue>
    </source>
</reference>